<feature type="domain" description="Fungal-type protein kinase" evidence="2">
    <location>
        <begin position="16"/>
        <end position="62"/>
    </location>
</feature>
<organism evidence="3 4">
    <name type="scientific">Agrocybe pediades</name>
    <dbReference type="NCBI Taxonomy" id="84607"/>
    <lineage>
        <taxon>Eukaryota</taxon>
        <taxon>Fungi</taxon>
        <taxon>Dikarya</taxon>
        <taxon>Basidiomycota</taxon>
        <taxon>Agaricomycotina</taxon>
        <taxon>Agaricomycetes</taxon>
        <taxon>Agaricomycetidae</taxon>
        <taxon>Agaricales</taxon>
        <taxon>Agaricineae</taxon>
        <taxon>Strophariaceae</taxon>
        <taxon>Agrocybe</taxon>
    </lineage>
</organism>
<dbReference type="Pfam" id="PF17667">
    <property type="entry name" value="Pkinase_fungal"/>
    <property type="match status" value="1"/>
</dbReference>
<keyword evidence="4" id="KW-1185">Reference proteome</keyword>
<comment type="caution">
    <text evidence="3">The sequence shown here is derived from an EMBL/GenBank/DDBJ whole genome shotgun (WGS) entry which is preliminary data.</text>
</comment>
<gene>
    <name evidence="3" type="ORF">D9613_012346</name>
</gene>
<evidence type="ECO:0000313" key="4">
    <source>
        <dbReference type="Proteomes" id="UP000521872"/>
    </source>
</evidence>
<protein>
    <recommendedName>
        <fullName evidence="2">Fungal-type protein kinase domain-containing protein</fullName>
    </recommendedName>
</protein>
<proteinExistence type="predicted"/>
<evidence type="ECO:0000256" key="1">
    <source>
        <dbReference type="SAM" id="MobiDB-lite"/>
    </source>
</evidence>
<dbReference type="EMBL" id="JAACJL010000061">
    <property type="protein sequence ID" value="KAF4609493.1"/>
    <property type="molecule type" value="Genomic_DNA"/>
</dbReference>
<feature type="compositionally biased region" description="Basic and acidic residues" evidence="1">
    <location>
        <begin position="178"/>
        <end position="199"/>
    </location>
</feature>
<accession>A0A8H4VHP4</accession>
<feature type="compositionally biased region" description="Low complexity" evidence="1">
    <location>
        <begin position="239"/>
        <end position="250"/>
    </location>
</feature>
<feature type="region of interest" description="Disordered" evidence="1">
    <location>
        <begin position="178"/>
        <end position="250"/>
    </location>
</feature>
<reference evidence="3 4" key="1">
    <citation type="submission" date="2019-12" db="EMBL/GenBank/DDBJ databases">
        <authorList>
            <person name="Floudas D."/>
            <person name="Bentzer J."/>
            <person name="Ahren D."/>
            <person name="Johansson T."/>
            <person name="Persson P."/>
            <person name="Tunlid A."/>
        </authorList>
    </citation>
    <scope>NUCLEOTIDE SEQUENCE [LARGE SCALE GENOMIC DNA]</scope>
    <source>
        <strain evidence="3 4">CBS 102.39</strain>
    </source>
</reference>
<dbReference type="Proteomes" id="UP000521872">
    <property type="component" value="Unassembled WGS sequence"/>
</dbReference>
<dbReference type="AlphaFoldDB" id="A0A8H4VHP4"/>
<evidence type="ECO:0000313" key="3">
    <source>
        <dbReference type="EMBL" id="KAF4609493.1"/>
    </source>
</evidence>
<dbReference type="InterPro" id="IPR040976">
    <property type="entry name" value="Pkinase_fungal"/>
</dbReference>
<name>A0A8H4VHP4_9AGAR</name>
<evidence type="ECO:0000259" key="2">
    <source>
        <dbReference type="Pfam" id="PF17667"/>
    </source>
</evidence>
<sequence length="250" mass="28314">MAVEFPRSDNDAVLTDFRTGTRAFQSINILNSYHSSRRIAEHVPHDYLDDLESFLYVFRWMVEGYSGPGKEVKPRPPYLLEWMHESPALAKACKASSYFLPPCHLVQDYFGEPAQTLVDKYSKFLKDKISAKLHYYAGLDSDSEDDIQSLPDLQEAADQDYAAVIKMFDDAIDEMKQLPDFQDPSKDPADGEQLVKPKEPTTPPPNSNAQVSGTKRSRRSSDEEEERRVSKQRRTSVFSSSSAWAASASF</sequence>